<dbReference type="AlphaFoldDB" id="A0A940YFR4"/>
<dbReference type="PANTHER" id="PTHR12147:SF56">
    <property type="entry name" value="AMINOPEPTIDASE YDR415C-RELATED"/>
    <property type="match status" value="1"/>
</dbReference>
<dbReference type="GO" id="GO:0006508">
    <property type="term" value="P:proteolysis"/>
    <property type="evidence" value="ECO:0007669"/>
    <property type="project" value="UniProtKB-KW"/>
</dbReference>
<evidence type="ECO:0000313" key="12">
    <source>
        <dbReference type="Proteomes" id="UP000676246"/>
    </source>
</evidence>
<feature type="signal peptide" evidence="9">
    <location>
        <begin position="1"/>
        <end position="27"/>
    </location>
</feature>
<evidence type="ECO:0000256" key="3">
    <source>
        <dbReference type="ARBA" id="ARBA00022723"/>
    </source>
</evidence>
<dbReference type="GO" id="GO:0008235">
    <property type="term" value="F:metalloexopeptidase activity"/>
    <property type="evidence" value="ECO:0007669"/>
    <property type="project" value="InterPro"/>
</dbReference>
<evidence type="ECO:0000259" key="10">
    <source>
        <dbReference type="Pfam" id="PF04389"/>
    </source>
</evidence>
<dbReference type="InterPro" id="IPR012189">
    <property type="entry name" value="Pept_M28E_Ap1"/>
</dbReference>
<name>A0A940YFR4_9BURK</name>
<comment type="cofactor">
    <cofactor evidence="7">
        <name>Zn(2+)</name>
        <dbReference type="ChEBI" id="CHEBI:29105"/>
    </cofactor>
    <text evidence="7">Binds 2 Zn(2+) ions per subunit.</text>
</comment>
<proteinExistence type="predicted"/>
<evidence type="ECO:0000256" key="7">
    <source>
        <dbReference type="PIRSR" id="PIRSR036685-1"/>
    </source>
</evidence>
<evidence type="ECO:0000256" key="9">
    <source>
        <dbReference type="SAM" id="SignalP"/>
    </source>
</evidence>
<dbReference type="GO" id="GO:0004177">
    <property type="term" value="F:aminopeptidase activity"/>
    <property type="evidence" value="ECO:0007669"/>
    <property type="project" value="UniProtKB-KW"/>
</dbReference>
<evidence type="ECO:0000313" key="11">
    <source>
        <dbReference type="EMBL" id="MBQ0931655.1"/>
    </source>
</evidence>
<dbReference type="InterPro" id="IPR045175">
    <property type="entry name" value="M28_fam"/>
</dbReference>
<reference evidence="11 12" key="1">
    <citation type="submission" date="2021-04" db="EMBL/GenBank/DDBJ databases">
        <title>The genome sequence of Ideonella sp. 3Y2.</title>
        <authorList>
            <person name="Liu Y."/>
        </authorList>
    </citation>
    <scope>NUCLEOTIDE SEQUENCE [LARGE SCALE GENOMIC DNA]</scope>
    <source>
        <strain evidence="11 12">3Y2</strain>
    </source>
</reference>
<keyword evidence="12" id="KW-1185">Reference proteome</keyword>
<keyword evidence="1" id="KW-0031">Aminopeptidase</keyword>
<accession>A0A940YFR4</accession>
<dbReference type="Pfam" id="PF04389">
    <property type="entry name" value="Peptidase_M28"/>
    <property type="match status" value="1"/>
</dbReference>
<comment type="caution">
    <text evidence="11">The sequence shown here is derived from an EMBL/GenBank/DDBJ whole genome shotgun (WGS) entry which is preliminary data.</text>
</comment>
<feature type="binding site" evidence="7">
    <location>
        <position position="226"/>
    </location>
    <ligand>
        <name>Zn(2+)</name>
        <dbReference type="ChEBI" id="CHEBI:29105"/>
        <label>1</label>
    </ligand>
</feature>
<feature type="binding site" evidence="7">
    <location>
        <position position="308"/>
    </location>
    <ligand>
        <name>Zn(2+)</name>
        <dbReference type="ChEBI" id="CHEBI:29105"/>
        <label>1</label>
    </ligand>
</feature>
<evidence type="ECO:0000256" key="1">
    <source>
        <dbReference type="ARBA" id="ARBA00022438"/>
    </source>
</evidence>
<sequence length="417" mass="44543">MTCLPRAAWRLTTAASLLALSATASLAGERLWISLGDDAYRLLRAAQPQAVSVTEVSVPVRVGRLGATAQDRVHVVQVDEDWLPALSDAVHRDLHRCGGFIVHDSLSSARAAVQQVQARALQPEAVAGGTYLINQQALVQPMVAAVQDSLILQTIDSLSAIQNRYYTTSHGVNASNTIAAQWAALAAGRSDVSVSQFSHPSWPQKSVILTIQGTTKPKQHVILGGHLDSILSGGTTETSRAPGADDDASGIASLTEALRVLLASGHRPQRTIQFMAYAAEEVGLRGSSAIAADYLAKGRKVTGVLQLDMTNYKGGTRDIYLYTDYTSAAQNDFVARLAATYLPDLTVSTDRCGYACSDHASWFNRGYPASFPFESDFNHHSPFIHTTNDTLANSGNQAAHAAKFARLAVAFAVELAN</sequence>
<organism evidence="11 12">
    <name type="scientific">Ideonella alba</name>
    <dbReference type="NCBI Taxonomy" id="2824118"/>
    <lineage>
        <taxon>Bacteria</taxon>
        <taxon>Pseudomonadati</taxon>
        <taxon>Pseudomonadota</taxon>
        <taxon>Betaproteobacteria</taxon>
        <taxon>Burkholderiales</taxon>
        <taxon>Sphaerotilaceae</taxon>
        <taxon>Ideonella</taxon>
    </lineage>
</organism>
<evidence type="ECO:0000256" key="4">
    <source>
        <dbReference type="ARBA" id="ARBA00022729"/>
    </source>
</evidence>
<keyword evidence="4 9" id="KW-0732">Signal</keyword>
<feature type="binding site" evidence="7">
    <location>
        <position position="281"/>
    </location>
    <ligand>
        <name>Zn(2+)</name>
        <dbReference type="ChEBI" id="CHEBI:29105"/>
        <label>2</label>
        <note>catalytic</note>
    </ligand>
</feature>
<protein>
    <submittedName>
        <fullName evidence="11">M20/M25/M40 family metallo-hydrolase</fullName>
    </submittedName>
</protein>
<feature type="chain" id="PRO_5037852881" evidence="9">
    <location>
        <begin position="28"/>
        <end position="417"/>
    </location>
</feature>
<keyword evidence="2" id="KW-0645">Protease</keyword>
<feature type="disulfide bond" evidence="8">
    <location>
        <begin position="352"/>
        <end position="356"/>
    </location>
</feature>
<keyword evidence="3 7" id="KW-0479">Metal-binding</keyword>
<gene>
    <name evidence="11" type="ORF">KAK03_14305</name>
</gene>
<dbReference type="SUPFAM" id="SSF53187">
    <property type="entry name" value="Zn-dependent exopeptidases"/>
    <property type="match status" value="1"/>
</dbReference>
<dbReference type="PANTHER" id="PTHR12147">
    <property type="entry name" value="METALLOPEPTIDASE M28 FAMILY MEMBER"/>
    <property type="match status" value="1"/>
</dbReference>
<dbReference type="RefSeq" id="WP_210854632.1">
    <property type="nucleotide sequence ID" value="NZ_JAGQDD010000010.1"/>
</dbReference>
<feature type="domain" description="Peptidase M28" evidence="10">
    <location>
        <begin position="207"/>
        <end position="404"/>
    </location>
</feature>
<evidence type="ECO:0000256" key="5">
    <source>
        <dbReference type="ARBA" id="ARBA00022801"/>
    </source>
</evidence>
<keyword evidence="5" id="KW-0378">Hydrolase</keyword>
<evidence type="ECO:0000256" key="8">
    <source>
        <dbReference type="PIRSR" id="PIRSR036685-2"/>
    </source>
</evidence>
<dbReference type="InterPro" id="IPR007484">
    <property type="entry name" value="Peptidase_M28"/>
</dbReference>
<evidence type="ECO:0000256" key="6">
    <source>
        <dbReference type="ARBA" id="ARBA00022833"/>
    </source>
</evidence>
<dbReference type="GO" id="GO:0046872">
    <property type="term" value="F:metal ion binding"/>
    <property type="evidence" value="ECO:0007669"/>
    <property type="project" value="UniProtKB-KW"/>
</dbReference>
<evidence type="ECO:0000256" key="2">
    <source>
        <dbReference type="ARBA" id="ARBA00022670"/>
    </source>
</evidence>
<dbReference type="Gene3D" id="3.40.630.10">
    <property type="entry name" value="Zn peptidases"/>
    <property type="match status" value="1"/>
</dbReference>
<dbReference type="PIRSF" id="PIRSF036685">
    <property type="entry name" value="BacLeuNPeptidase"/>
    <property type="match status" value="1"/>
</dbReference>
<keyword evidence="8" id="KW-1015">Disulfide bond</keyword>
<feature type="binding site" evidence="7">
    <location>
        <position position="385"/>
    </location>
    <ligand>
        <name>Zn(2+)</name>
        <dbReference type="ChEBI" id="CHEBI:29105"/>
        <label>2</label>
        <note>catalytic</note>
    </ligand>
</feature>
<dbReference type="Proteomes" id="UP000676246">
    <property type="component" value="Unassembled WGS sequence"/>
</dbReference>
<keyword evidence="6 7" id="KW-0862">Zinc</keyword>
<feature type="binding site" evidence="7">
    <location>
        <position position="246"/>
    </location>
    <ligand>
        <name>Zn(2+)</name>
        <dbReference type="ChEBI" id="CHEBI:29105"/>
        <label>1</label>
    </ligand>
</feature>
<dbReference type="EMBL" id="JAGQDD010000010">
    <property type="protein sequence ID" value="MBQ0931655.1"/>
    <property type="molecule type" value="Genomic_DNA"/>
</dbReference>